<evidence type="ECO:0000313" key="2">
    <source>
        <dbReference type="EMBL" id="TYK01037.1"/>
    </source>
</evidence>
<gene>
    <name evidence="2" type="ORF">E5676_scaffold264G00430</name>
</gene>
<dbReference type="AlphaFoldDB" id="A0A5D3BP04"/>
<dbReference type="EMBL" id="SSTD01016369">
    <property type="protein sequence ID" value="TYK01037.1"/>
    <property type="molecule type" value="Genomic_DNA"/>
</dbReference>
<dbReference type="Proteomes" id="UP000321947">
    <property type="component" value="Unassembled WGS sequence"/>
</dbReference>
<sequence length="217" mass="24583">MAQAWKGNGLDGLRDSLWPTEVTLDKDYDNKRVQRLLLGSQDKKIITFLEVDKVFKHFGFTNDEDAVKVALALFIEIVMVGKCKKTQFDIDVLGGVDDEEVFKNFDCSTIFYTHLLNNLKTILQGKKEAYELKRARSSKAVAYYNIKGYMLAFQEDESMQYCNSSDTNTSANGMNNQSSNHDDLNNLRSTSSPLLQSNANVGWVTSTVQPSPQRKER</sequence>
<feature type="region of interest" description="Disordered" evidence="1">
    <location>
        <begin position="162"/>
        <end position="191"/>
    </location>
</feature>
<reference evidence="2 3" key="1">
    <citation type="submission" date="2019-08" db="EMBL/GenBank/DDBJ databases">
        <title>Draft genome sequences of two oriental melons (Cucumis melo L. var makuwa).</title>
        <authorList>
            <person name="Kwon S.-Y."/>
        </authorList>
    </citation>
    <scope>NUCLEOTIDE SEQUENCE [LARGE SCALE GENOMIC DNA]</scope>
    <source>
        <strain evidence="3">cv. Chang Bougi</strain>
        <tissue evidence="2">Leaf</tissue>
    </source>
</reference>
<organism evidence="2 3">
    <name type="scientific">Cucumis melo var. makuwa</name>
    <name type="common">Oriental melon</name>
    <dbReference type="NCBI Taxonomy" id="1194695"/>
    <lineage>
        <taxon>Eukaryota</taxon>
        <taxon>Viridiplantae</taxon>
        <taxon>Streptophyta</taxon>
        <taxon>Embryophyta</taxon>
        <taxon>Tracheophyta</taxon>
        <taxon>Spermatophyta</taxon>
        <taxon>Magnoliopsida</taxon>
        <taxon>eudicotyledons</taxon>
        <taxon>Gunneridae</taxon>
        <taxon>Pentapetalae</taxon>
        <taxon>rosids</taxon>
        <taxon>fabids</taxon>
        <taxon>Cucurbitales</taxon>
        <taxon>Cucurbitaceae</taxon>
        <taxon>Benincaseae</taxon>
        <taxon>Cucumis</taxon>
    </lineage>
</organism>
<accession>A0A5D3BP04</accession>
<protein>
    <submittedName>
        <fullName evidence="2">Ulp1-like peptidase</fullName>
    </submittedName>
</protein>
<evidence type="ECO:0000313" key="3">
    <source>
        <dbReference type="Proteomes" id="UP000321947"/>
    </source>
</evidence>
<comment type="caution">
    <text evidence="2">The sequence shown here is derived from an EMBL/GenBank/DDBJ whole genome shotgun (WGS) entry which is preliminary data.</text>
</comment>
<name>A0A5D3BP04_CUCMM</name>
<evidence type="ECO:0000256" key="1">
    <source>
        <dbReference type="SAM" id="MobiDB-lite"/>
    </source>
</evidence>
<proteinExistence type="predicted"/>
<feature type="compositionally biased region" description="Polar residues" evidence="1">
    <location>
        <begin position="162"/>
        <end position="179"/>
    </location>
</feature>